<dbReference type="Pfam" id="PF01180">
    <property type="entry name" value="DHO_dh"/>
    <property type="match status" value="1"/>
</dbReference>
<evidence type="ECO:0000256" key="12">
    <source>
        <dbReference type="ARBA" id="ARBA00049728"/>
    </source>
</evidence>
<dbReference type="Gene3D" id="3.20.20.70">
    <property type="entry name" value="Aldolase class I"/>
    <property type="match status" value="1"/>
</dbReference>
<dbReference type="PANTHER" id="PTHR43073:SF2">
    <property type="entry name" value="DIHYDROPYRIMIDINE DEHYDROGENASE [NADP(+)]"/>
    <property type="match status" value="1"/>
</dbReference>
<comment type="function">
    <text evidence="10">Involved in pyrimidine base degradation. Catalyzes physiologically the reduction of uracil to 5,6-dihydrouracil (DHU) by using NADH as a specific cosubstrate. It also catalyzes the reverse reaction and the reduction of thymine to 5,6-dihydrothymine (DHT).</text>
</comment>
<evidence type="ECO:0000313" key="14">
    <source>
        <dbReference type="EMBL" id="KEJ93052.1"/>
    </source>
</evidence>
<proteinExistence type="inferred from homology"/>
<dbReference type="GO" id="GO:0006212">
    <property type="term" value="P:uracil catabolic process"/>
    <property type="evidence" value="ECO:0007669"/>
    <property type="project" value="TreeGrafter"/>
</dbReference>
<dbReference type="GO" id="GO:0051536">
    <property type="term" value="F:iron-sulfur cluster binding"/>
    <property type="evidence" value="ECO:0007669"/>
    <property type="project" value="UniProtKB-KW"/>
</dbReference>
<comment type="subunit">
    <text evidence="11">Heterotetramer of 2 PreA and 2 PreT subunits.</text>
</comment>
<comment type="catalytic activity">
    <reaction evidence="8">
        <text>5,6-dihydrothymine + NAD(+) = thymine + NADH + H(+)</text>
        <dbReference type="Rhea" id="RHEA:28791"/>
        <dbReference type="ChEBI" id="CHEBI:15378"/>
        <dbReference type="ChEBI" id="CHEBI:17821"/>
        <dbReference type="ChEBI" id="CHEBI:27468"/>
        <dbReference type="ChEBI" id="CHEBI:57540"/>
        <dbReference type="ChEBI" id="CHEBI:57945"/>
        <dbReference type="EC" id="1.3.1.1"/>
    </reaction>
</comment>
<evidence type="ECO:0000256" key="7">
    <source>
        <dbReference type="ARBA" id="ARBA00032722"/>
    </source>
</evidence>
<dbReference type="eggNOG" id="COG1149">
    <property type="taxonomic scope" value="Bacteria"/>
</dbReference>
<dbReference type="GO" id="GO:0004159">
    <property type="term" value="F:dihydropyrimidine dehydrogenase (NAD+) activity"/>
    <property type="evidence" value="ECO:0007669"/>
    <property type="project" value="UniProtKB-EC"/>
</dbReference>
<evidence type="ECO:0000256" key="4">
    <source>
        <dbReference type="ARBA" id="ARBA00023004"/>
    </source>
</evidence>
<dbReference type="GO" id="GO:0002058">
    <property type="term" value="F:uracil binding"/>
    <property type="evidence" value="ECO:0007669"/>
    <property type="project" value="TreeGrafter"/>
</dbReference>
<name>A0A073J5R9_9BACT</name>
<dbReference type="InterPro" id="IPR013785">
    <property type="entry name" value="Aldolase_TIM"/>
</dbReference>
<keyword evidence="5" id="KW-0411">Iron-sulfur</keyword>
<evidence type="ECO:0000256" key="5">
    <source>
        <dbReference type="ARBA" id="ARBA00023014"/>
    </source>
</evidence>
<evidence type="ECO:0000256" key="11">
    <source>
        <dbReference type="ARBA" id="ARBA00049714"/>
    </source>
</evidence>
<keyword evidence="4" id="KW-0408">Iron</keyword>
<evidence type="ECO:0000256" key="6">
    <source>
        <dbReference type="ARBA" id="ARBA00030119"/>
    </source>
</evidence>
<feature type="domain" description="4Fe-4S ferredoxin-type" evidence="13">
    <location>
        <begin position="335"/>
        <end position="364"/>
    </location>
</feature>
<evidence type="ECO:0000256" key="3">
    <source>
        <dbReference type="ARBA" id="ARBA00023002"/>
    </source>
</evidence>
<dbReference type="RefSeq" id="WP_037974405.1">
    <property type="nucleotide sequence ID" value="NZ_JMKI01000006.1"/>
</dbReference>
<dbReference type="InterPro" id="IPR017896">
    <property type="entry name" value="4Fe4S_Fe-S-bd"/>
</dbReference>
<dbReference type="SUPFAM" id="SSF54862">
    <property type="entry name" value="4Fe-4S ferredoxins"/>
    <property type="match status" value="1"/>
</dbReference>
<dbReference type="OrthoDB" id="9794954at2"/>
<sequence>MKPNLAVEYCGVKFKNPMLIASASPSKNAEYMRRCAESGAGGVIAKTYSPEPLAQQYVSPRFTVLNKKGWPHSYSNYSCEFLATYDTEGWMREMKIAKKECDERNCTLVGSISGNSRESWADLAKRMEGIGLPMLELNFGCPHPKDLGYKSGQELGNSPDAAAEVTNIVCNAVKIPVFVKLTSEAVNIVDVAGRCKEAGASGFTVVNRFSALDVDIETGRPILHGGYAGVGGPWMRPITLKWIAKITSAHGMPISATNGIFGWEDVIKCIMCGATTVQTCTAIMYGKKQFAEVKNFLGGVEKYLVDYNIDDINKLRGVTLPQIVTWDKVDREHKAISKVDREKCVGCGMCPSWCFYDAITLIEDGGKKKSFIDPKKCDGCGLCAALCPKDAIKMECDVPIYMGDFN</sequence>
<dbReference type="Proteomes" id="UP000027665">
    <property type="component" value="Unassembled WGS sequence"/>
</dbReference>
<dbReference type="GO" id="GO:0046872">
    <property type="term" value="F:metal ion binding"/>
    <property type="evidence" value="ECO:0007669"/>
    <property type="project" value="UniProtKB-KW"/>
</dbReference>
<dbReference type="STRING" id="2754.EH55_12145"/>
<evidence type="ECO:0000259" key="13">
    <source>
        <dbReference type="PROSITE" id="PS51379"/>
    </source>
</evidence>
<dbReference type="InterPro" id="IPR005720">
    <property type="entry name" value="Dihydroorotate_DH_cat"/>
</dbReference>
<evidence type="ECO:0000256" key="1">
    <source>
        <dbReference type="ARBA" id="ARBA00010804"/>
    </source>
</evidence>
<dbReference type="GO" id="GO:0006210">
    <property type="term" value="P:thymine catabolic process"/>
    <property type="evidence" value="ECO:0007669"/>
    <property type="project" value="TreeGrafter"/>
</dbReference>
<keyword evidence="3" id="KW-0560">Oxidoreductase</keyword>
<dbReference type="SUPFAM" id="SSF51395">
    <property type="entry name" value="FMN-linked oxidoreductases"/>
    <property type="match status" value="1"/>
</dbReference>
<comment type="similarity">
    <text evidence="1">Belongs to the dihydropyrimidine dehydrogenase family.</text>
</comment>
<evidence type="ECO:0000256" key="8">
    <source>
        <dbReference type="ARBA" id="ARBA00047685"/>
    </source>
</evidence>
<organism evidence="14 15">
    <name type="scientific">Synergistes jonesii</name>
    <dbReference type="NCBI Taxonomy" id="2754"/>
    <lineage>
        <taxon>Bacteria</taxon>
        <taxon>Thermotogati</taxon>
        <taxon>Synergistota</taxon>
        <taxon>Synergistia</taxon>
        <taxon>Synergistales</taxon>
        <taxon>Synergistaceae</taxon>
        <taxon>Synergistes</taxon>
    </lineage>
</organism>
<comment type="caution">
    <text evidence="14">The sequence shown here is derived from an EMBL/GenBank/DDBJ whole genome shotgun (WGS) entry which is preliminary data.</text>
</comment>
<dbReference type="Pfam" id="PF14697">
    <property type="entry name" value="Fer4_21"/>
    <property type="match status" value="1"/>
</dbReference>
<dbReference type="EC" id="1.3.1.1" evidence="12"/>
<keyword evidence="2" id="KW-0479">Metal-binding</keyword>
<keyword evidence="15" id="KW-1185">Reference proteome</keyword>
<accession>A0A073J5R9</accession>
<dbReference type="eggNOG" id="COG0167">
    <property type="taxonomic scope" value="Bacteria"/>
</dbReference>
<evidence type="ECO:0000256" key="9">
    <source>
        <dbReference type="ARBA" id="ARBA00048792"/>
    </source>
</evidence>
<dbReference type="InterPro" id="IPR017900">
    <property type="entry name" value="4Fe4S_Fe_S_CS"/>
</dbReference>
<reference evidence="14 15" key="1">
    <citation type="submission" date="2014-04" db="EMBL/GenBank/DDBJ databases">
        <title>Draft Genome Sequence of Synergistes jonesii.</title>
        <authorList>
            <person name="Coil D.A."/>
            <person name="Eisen J.A."/>
            <person name="Holland-Moritz H.E."/>
        </authorList>
    </citation>
    <scope>NUCLEOTIDE SEQUENCE [LARGE SCALE GENOMIC DNA]</scope>
    <source>
        <strain evidence="14 15">78-1</strain>
    </source>
</reference>
<protein>
    <recommendedName>
        <fullName evidence="12">dihydrouracil dehydrogenase (NAD(+))</fullName>
        <ecNumber evidence="12">1.3.1.1</ecNumber>
    </recommendedName>
    <alternativeName>
        <fullName evidence="7">Dihydrothymine dehydrogenase</fullName>
    </alternativeName>
    <alternativeName>
        <fullName evidence="6">Dihydrouracil dehydrogenase</fullName>
    </alternativeName>
</protein>
<feature type="domain" description="4Fe-4S ferredoxin-type" evidence="13">
    <location>
        <begin position="368"/>
        <end position="397"/>
    </location>
</feature>
<dbReference type="Gene3D" id="3.30.70.20">
    <property type="match status" value="1"/>
</dbReference>
<evidence type="ECO:0000256" key="2">
    <source>
        <dbReference type="ARBA" id="ARBA00022723"/>
    </source>
</evidence>
<dbReference type="EMBL" id="JMKI01000006">
    <property type="protein sequence ID" value="KEJ93052.1"/>
    <property type="molecule type" value="Genomic_DNA"/>
</dbReference>
<dbReference type="PANTHER" id="PTHR43073">
    <property type="entry name" value="DIHYDROPYRIMIDINE DEHYDROGENASE [NADP(+)]"/>
    <property type="match status" value="1"/>
</dbReference>
<dbReference type="PROSITE" id="PS00198">
    <property type="entry name" value="4FE4S_FER_1"/>
    <property type="match status" value="1"/>
</dbReference>
<dbReference type="GO" id="GO:0050661">
    <property type="term" value="F:NADP binding"/>
    <property type="evidence" value="ECO:0007669"/>
    <property type="project" value="TreeGrafter"/>
</dbReference>
<comment type="catalytic activity">
    <reaction evidence="9">
        <text>5,6-dihydrouracil + NAD(+) = uracil + NADH + H(+)</text>
        <dbReference type="Rhea" id="RHEA:20189"/>
        <dbReference type="ChEBI" id="CHEBI:15378"/>
        <dbReference type="ChEBI" id="CHEBI:15901"/>
        <dbReference type="ChEBI" id="CHEBI:17568"/>
        <dbReference type="ChEBI" id="CHEBI:57540"/>
        <dbReference type="ChEBI" id="CHEBI:57945"/>
        <dbReference type="EC" id="1.3.1.1"/>
    </reaction>
</comment>
<dbReference type="GO" id="GO:0005737">
    <property type="term" value="C:cytoplasm"/>
    <property type="evidence" value="ECO:0007669"/>
    <property type="project" value="InterPro"/>
</dbReference>
<gene>
    <name evidence="14" type="ORF">EH55_12145</name>
</gene>
<evidence type="ECO:0000256" key="10">
    <source>
        <dbReference type="ARBA" id="ARBA00049578"/>
    </source>
</evidence>
<evidence type="ECO:0000313" key="15">
    <source>
        <dbReference type="Proteomes" id="UP000027665"/>
    </source>
</evidence>
<dbReference type="GeneID" id="90982716"/>
<dbReference type="AlphaFoldDB" id="A0A073J5R9"/>
<dbReference type="PROSITE" id="PS51379">
    <property type="entry name" value="4FE4S_FER_2"/>
    <property type="match status" value="2"/>
</dbReference>